<sequence length="237" mass="23642">MAKHAPRHVLLSRVIFGSASAILLGLVGWVAVRAGGGDAEPDGKPLMVLPTGVVQAAAEGSLPPLPPTESDQVSPSVSVSARASRSPSPSVPASRTPSVPASASPSASVKPSKSTSKPSAGTSPSRTVAPPPADTIAATYSTSASWRDGFITAIRVVNTGTAARDFTITLTYPSSADVEVRGAWNASASGNGGTVTLRGGTLPAGGSINVGFQAEKRSRDLVKPVSCTVGGGSCKVS</sequence>
<evidence type="ECO:0000256" key="1">
    <source>
        <dbReference type="SAM" id="MobiDB-lite"/>
    </source>
</evidence>
<dbReference type="InterPro" id="IPR012291">
    <property type="entry name" value="CBM2_carb-bd_dom_sf"/>
</dbReference>
<evidence type="ECO:0000313" key="4">
    <source>
        <dbReference type="Proteomes" id="UP000612282"/>
    </source>
</evidence>
<accession>A0ABQ3XBI6</accession>
<dbReference type="InterPro" id="IPR008965">
    <property type="entry name" value="CBM2/CBM3_carb-bd_dom_sf"/>
</dbReference>
<gene>
    <name evidence="3" type="ORF">Aco03nite_042570</name>
</gene>
<evidence type="ECO:0000313" key="3">
    <source>
        <dbReference type="EMBL" id="GID55853.1"/>
    </source>
</evidence>
<comment type="caution">
    <text evidence="3">The sequence shown here is derived from an EMBL/GenBank/DDBJ whole genome shotgun (WGS) entry which is preliminary data.</text>
</comment>
<feature type="compositionally biased region" description="Low complexity" evidence="1">
    <location>
        <begin position="73"/>
        <end position="125"/>
    </location>
</feature>
<dbReference type="InterPro" id="IPR001919">
    <property type="entry name" value="CBD2"/>
</dbReference>
<feature type="domain" description="CBM2" evidence="2">
    <location>
        <begin position="129"/>
        <end position="237"/>
    </location>
</feature>
<name>A0ABQ3XBI6_9ACTN</name>
<dbReference type="PROSITE" id="PS51173">
    <property type="entry name" value="CBM2"/>
    <property type="match status" value="1"/>
</dbReference>
<evidence type="ECO:0000259" key="2">
    <source>
        <dbReference type="PROSITE" id="PS51173"/>
    </source>
</evidence>
<keyword evidence="4" id="KW-1185">Reference proteome</keyword>
<reference evidence="3 4" key="1">
    <citation type="submission" date="2021-01" db="EMBL/GenBank/DDBJ databases">
        <title>Whole genome shotgun sequence of Actinoplanes couchii NBRC 106145.</title>
        <authorList>
            <person name="Komaki H."/>
            <person name="Tamura T."/>
        </authorList>
    </citation>
    <scope>NUCLEOTIDE SEQUENCE [LARGE SCALE GENOMIC DNA]</scope>
    <source>
        <strain evidence="3 4">NBRC 106145</strain>
    </source>
</reference>
<feature type="region of interest" description="Disordered" evidence="1">
    <location>
        <begin position="59"/>
        <end position="133"/>
    </location>
</feature>
<dbReference type="Pfam" id="PF00553">
    <property type="entry name" value="CBM_2"/>
    <property type="match status" value="1"/>
</dbReference>
<dbReference type="RefSeq" id="WP_203797148.1">
    <property type="nucleotide sequence ID" value="NZ_BAAAQE010000027.1"/>
</dbReference>
<organism evidence="3 4">
    <name type="scientific">Actinoplanes couchii</name>
    <dbReference type="NCBI Taxonomy" id="403638"/>
    <lineage>
        <taxon>Bacteria</taxon>
        <taxon>Bacillati</taxon>
        <taxon>Actinomycetota</taxon>
        <taxon>Actinomycetes</taxon>
        <taxon>Micromonosporales</taxon>
        <taxon>Micromonosporaceae</taxon>
        <taxon>Actinoplanes</taxon>
    </lineage>
</organism>
<dbReference type="Proteomes" id="UP000612282">
    <property type="component" value="Unassembled WGS sequence"/>
</dbReference>
<dbReference type="Gene3D" id="2.60.40.290">
    <property type="match status" value="1"/>
</dbReference>
<protein>
    <recommendedName>
        <fullName evidence="2">CBM2 domain-containing protein</fullName>
    </recommendedName>
</protein>
<dbReference type="EMBL" id="BOMG01000054">
    <property type="protein sequence ID" value="GID55853.1"/>
    <property type="molecule type" value="Genomic_DNA"/>
</dbReference>
<proteinExistence type="predicted"/>
<dbReference type="SMART" id="SM00637">
    <property type="entry name" value="CBD_II"/>
    <property type="match status" value="1"/>
</dbReference>
<dbReference type="SUPFAM" id="SSF49384">
    <property type="entry name" value="Carbohydrate-binding domain"/>
    <property type="match status" value="1"/>
</dbReference>